<dbReference type="Proteomes" id="UP000798046">
    <property type="component" value="Unassembled WGS sequence"/>
</dbReference>
<protein>
    <submittedName>
        <fullName evidence="1">Uncharacterized protein</fullName>
    </submittedName>
</protein>
<reference evidence="1 2" key="1">
    <citation type="journal article" date="2020" name="Microorganisms">
        <title>Description of Three Novel Members in the Family Geobacteraceae, Oryzomonas japonicum gen. nov., sp. nov., Oryzomonas sagensis sp. nov., and Oryzomonas ruber sp. nov.</title>
        <authorList>
            <person name="Xu Z."/>
            <person name="Masuda Y."/>
            <person name="Hayakawa C."/>
            <person name="Ushijima N."/>
            <person name="Kawano K."/>
            <person name="Shiratori Y."/>
            <person name="Senoo K."/>
            <person name="Itoh H."/>
        </authorList>
    </citation>
    <scope>NUCLEOTIDE SEQUENCE [LARGE SCALE GENOMIC DNA]</scope>
    <source>
        <strain evidence="1 2">Red100</strain>
    </source>
</reference>
<proteinExistence type="predicted"/>
<evidence type="ECO:0000313" key="2">
    <source>
        <dbReference type="Proteomes" id="UP000798046"/>
    </source>
</evidence>
<name>A0ABQ6TL07_9BACT</name>
<sequence>MRESLDDLERLIKERELMREWVQHPGAALIAGKLRGQARMALKRQLDADPYTQPDEIKRNQQLRYVLTVMLPGIIEGIVNYDPAAVDKKVPLKKRWSIFEWFRK</sequence>
<comment type="caution">
    <text evidence="1">The sequence shown here is derived from an EMBL/GenBank/DDBJ whole genome shotgun (WGS) entry which is preliminary data.</text>
</comment>
<accession>A0ABQ6TL07</accession>
<evidence type="ECO:0000313" key="1">
    <source>
        <dbReference type="EMBL" id="KAB0668949.1"/>
    </source>
</evidence>
<dbReference type="EMBL" id="VZRA01000004">
    <property type="protein sequence ID" value="KAB0668949.1"/>
    <property type="molecule type" value="Genomic_DNA"/>
</dbReference>
<gene>
    <name evidence="1" type="ORF">F6V30_14015</name>
</gene>
<keyword evidence="2" id="KW-1185">Reference proteome</keyword>
<dbReference type="RefSeq" id="WP_151157585.1">
    <property type="nucleotide sequence ID" value="NZ_VZRA01000004.1"/>
</dbReference>
<organism evidence="1 2">
    <name type="scientific">Oryzomonas sagensis</name>
    <dbReference type="NCBI Taxonomy" id="2603857"/>
    <lineage>
        <taxon>Bacteria</taxon>
        <taxon>Pseudomonadati</taxon>
        <taxon>Thermodesulfobacteriota</taxon>
        <taxon>Desulfuromonadia</taxon>
        <taxon>Geobacterales</taxon>
        <taxon>Geobacteraceae</taxon>
        <taxon>Oryzomonas</taxon>
    </lineage>
</organism>